<sequence>MKGTLLLLLILLGLSHFVCLEAVPVTRTGSLTHDPKVFDLAGVNIHSHKVMSGIKWELVEPSIGERMDVELHDYPPSGANGRHTPKPPYP</sequence>
<dbReference type="PANTHER" id="PTHR33474">
    <property type="entry name" value="TRANSMEMBRANE PROTEIN"/>
    <property type="match status" value="1"/>
</dbReference>
<evidence type="ECO:0000256" key="2">
    <source>
        <dbReference type="SAM" id="SignalP"/>
    </source>
</evidence>
<evidence type="ECO:0000256" key="1">
    <source>
        <dbReference type="SAM" id="MobiDB-lite"/>
    </source>
</evidence>
<protein>
    <submittedName>
        <fullName evidence="3">Uncharacterized protein</fullName>
    </submittedName>
</protein>
<keyword evidence="2" id="KW-0732">Signal</keyword>
<evidence type="ECO:0000313" key="4">
    <source>
        <dbReference type="Proteomes" id="UP001374584"/>
    </source>
</evidence>
<dbReference type="EMBL" id="JAYMYR010000007">
    <property type="protein sequence ID" value="KAK7354159.1"/>
    <property type="molecule type" value="Genomic_DNA"/>
</dbReference>
<name>A0AAN9MJU4_PHACN</name>
<evidence type="ECO:0000313" key="3">
    <source>
        <dbReference type="EMBL" id="KAK7354159.1"/>
    </source>
</evidence>
<feature type="signal peptide" evidence="2">
    <location>
        <begin position="1"/>
        <end position="22"/>
    </location>
</feature>
<dbReference type="AlphaFoldDB" id="A0AAN9MJU4"/>
<proteinExistence type="predicted"/>
<gene>
    <name evidence="3" type="ORF">VNO80_19617</name>
</gene>
<feature type="region of interest" description="Disordered" evidence="1">
    <location>
        <begin position="71"/>
        <end position="90"/>
    </location>
</feature>
<comment type="caution">
    <text evidence="3">The sequence shown here is derived from an EMBL/GenBank/DDBJ whole genome shotgun (WGS) entry which is preliminary data.</text>
</comment>
<feature type="chain" id="PRO_5042995284" evidence="2">
    <location>
        <begin position="23"/>
        <end position="90"/>
    </location>
</feature>
<dbReference type="Proteomes" id="UP001374584">
    <property type="component" value="Unassembled WGS sequence"/>
</dbReference>
<reference evidence="3 4" key="1">
    <citation type="submission" date="2024-01" db="EMBL/GenBank/DDBJ databases">
        <title>The genomes of 5 underutilized Papilionoideae crops provide insights into root nodulation and disease resistanc.</title>
        <authorList>
            <person name="Jiang F."/>
        </authorList>
    </citation>
    <scope>NUCLEOTIDE SEQUENCE [LARGE SCALE GENOMIC DNA]</scope>
    <source>
        <strain evidence="3">JINMINGXINNONG_FW02</strain>
        <tissue evidence="3">Leaves</tissue>
    </source>
</reference>
<keyword evidence="4" id="KW-1185">Reference proteome</keyword>
<dbReference type="PANTHER" id="PTHR33474:SF2">
    <property type="entry name" value="TRANSMEMBRANE PROTEIN"/>
    <property type="match status" value="1"/>
</dbReference>
<organism evidence="3 4">
    <name type="scientific">Phaseolus coccineus</name>
    <name type="common">Scarlet runner bean</name>
    <name type="synonym">Phaseolus multiflorus</name>
    <dbReference type="NCBI Taxonomy" id="3886"/>
    <lineage>
        <taxon>Eukaryota</taxon>
        <taxon>Viridiplantae</taxon>
        <taxon>Streptophyta</taxon>
        <taxon>Embryophyta</taxon>
        <taxon>Tracheophyta</taxon>
        <taxon>Spermatophyta</taxon>
        <taxon>Magnoliopsida</taxon>
        <taxon>eudicotyledons</taxon>
        <taxon>Gunneridae</taxon>
        <taxon>Pentapetalae</taxon>
        <taxon>rosids</taxon>
        <taxon>fabids</taxon>
        <taxon>Fabales</taxon>
        <taxon>Fabaceae</taxon>
        <taxon>Papilionoideae</taxon>
        <taxon>50 kb inversion clade</taxon>
        <taxon>NPAAA clade</taxon>
        <taxon>indigoferoid/millettioid clade</taxon>
        <taxon>Phaseoleae</taxon>
        <taxon>Phaseolus</taxon>
    </lineage>
</organism>
<accession>A0AAN9MJU4</accession>